<dbReference type="InParanoid" id="A0A5F8GTK2"/>
<reference evidence="2" key="3">
    <citation type="submission" date="2025-09" db="UniProtKB">
        <authorList>
            <consortium name="Ensembl"/>
        </authorList>
    </citation>
    <scope>IDENTIFICATION</scope>
</reference>
<feature type="compositionally biased region" description="Polar residues" evidence="1">
    <location>
        <begin position="1"/>
        <end position="18"/>
    </location>
</feature>
<dbReference type="GeneTree" id="ENSGT00940000171658"/>
<dbReference type="AlphaFoldDB" id="A0A5F8GTK2"/>
<sequence>MSSKGSGTSLTQKSYRLTSDSEKPKVTGIVNEDLLNDYLQHIFPSLDEIPSTTASRYSGPLSLKGEIIFSWRDYFGK</sequence>
<dbReference type="Proteomes" id="UP000002280">
    <property type="component" value="Chromosome 6"/>
</dbReference>
<feature type="region of interest" description="Disordered" evidence="1">
    <location>
        <begin position="1"/>
        <end position="22"/>
    </location>
</feature>
<keyword evidence="3" id="KW-1185">Reference proteome</keyword>
<name>A0A5F8GTK2_MONDO</name>
<evidence type="ECO:0000256" key="1">
    <source>
        <dbReference type="SAM" id="MobiDB-lite"/>
    </source>
</evidence>
<reference evidence="2" key="2">
    <citation type="submission" date="2025-08" db="UniProtKB">
        <authorList>
            <consortium name="Ensembl"/>
        </authorList>
    </citation>
    <scope>IDENTIFICATION</scope>
</reference>
<dbReference type="Ensembl" id="ENSMODT00000081630.1">
    <property type="protein sequence ID" value="ENSMODP00000050978.1"/>
    <property type="gene ID" value="ENSMODG00000051505.1"/>
</dbReference>
<proteinExistence type="predicted"/>
<accession>A0A5F8GTK2</accession>
<reference evidence="2 3" key="1">
    <citation type="journal article" date="2007" name="Nature">
        <title>Genome of the marsupial Monodelphis domestica reveals innovation in non-coding sequences.</title>
        <authorList>
            <person name="Mikkelsen T.S."/>
            <person name="Wakefield M.J."/>
            <person name="Aken B."/>
            <person name="Amemiya C.T."/>
            <person name="Chang J.L."/>
            <person name="Duke S."/>
            <person name="Garber M."/>
            <person name="Gentles A.J."/>
            <person name="Goodstadt L."/>
            <person name="Heger A."/>
            <person name="Jurka J."/>
            <person name="Kamal M."/>
            <person name="Mauceli E."/>
            <person name="Searle S.M."/>
            <person name="Sharpe T."/>
            <person name="Baker M.L."/>
            <person name="Batzer M.A."/>
            <person name="Benos P.V."/>
            <person name="Belov K."/>
            <person name="Clamp M."/>
            <person name="Cook A."/>
            <person name="Cuff J."/>
            <person name="Das R."/>
            <person name="Davidow L."/>
            <person name="Deakin J.E."/>
            <person name="Fazzari M.J."/>
            <person name="Glass J.L."/>
            <person name="Grabherr M."/>
            <person name="Greally J.M."/>
            <person name="Gu W."/>
            <person name="Hore T.A."/>
            <person name="Huttley G.A."/>
            <person name="Kleber M."/>
            <person name="Jirtle R.L."/>
            <person name="Koina E."/>
            <person name="Lee J.T."/>
            <person name="Mahony S."/>
            <person name="Marra M.A."/>
            <person name="Miller R.D."/>
            <person name="Nicholls R.D."/>
            <person name="Oda M."/>
            <person name="Papenfuss A.T."/>
            <person name="Parra Z.E."/>
            <person name="Pollock D.D."/>
            <person name="Ray D.A."/>
            <person name="Schein J.E."/>
            <person name="Speed T.P."/>
            <person name="Thompson K."/>
            <person name="VandeBerg J.L."/>
            <person name="Wade C.M."/>
            <person name="Walker J.A."/>
            <person name="Waters P.D."/>
            <person name="Webber C."/>
            <person name="Weidman J.R."/>
            <person name="Xie X."/>
            <person name="Zody M.C."/>
            <person name="Baldwin J."/>
            <person name="Abdouelleil A."/>
            <person name="Abdulkadir J."/>
            <person name="Abebe A."/>
            <person name="Abera B."/>
            <person name="Abreu J."/>
            <person name="Acer S.C."/>
            <person name="Aftuck L."/>
            <person name="Alexander A."/>
            <person name="An P."/>
            <person name="Anderson E."/>
            <person name="Anderson S."/>
            <person name="Arachi H."/>
            <person name="Azer M."/>
            <person name="Bachantsang P."/>
            <person name="Barry A."/>
            <person name="Bayul T."/>
            <person name="Berlin A."/>
            <person name="Bessette D."/>
            <person name="Bloom T."/>
            <person name="Bloom T."/>
            <person name="Boguslavskiy L."/>
            <person name="Bonnet C."/>
            <person name="Boukhgalter B."/>
            <person name="Bourzgui I."/>
            <person name="Brown A."/>
            <person name="Cahill P."/>
            <person name="Channer S."/>
            <person name="Cheshatsang Y."/>
            <person name="Chuda L."/>
            <person name="Citroen M."/>
            <person name="Collymore A."/>
            <person name="Cooke P."/>
            <person name="Costello M."/>
            <person name="D'Aco K."/>
            <person name="Daza R."/>
            <person name="De Haan G."/>
            <person name="DeGray S."/>
            <person name="DeMaso C."/>
            <person name="Dhargay N."/>
            <person name="Dooley K."/>
            <person name="Dooley E."/>
            <person name="Doricent M."/>
            <person name="Dorje P."/>
            <person name="Dorjee K."/>
            <person name="Dupes A."/>
            <person name="Elong R."/>
            <person name="Falk J."/>
            <person name="Farina A."/>
            <person name="Faro S."/>
            <person name="Ferguson D."/>
            <person name="Fisher S."/>
            <person name="Foley C.D."/>
            <person name="Franke A."/>
            <person name="Friedrich D."/>
            <person name="Gadbois L."/>
            <person name="Gearin G."/>
            <person name="Gearin C.R."/>
            <person name="Giannoukos G."/>
            <person name="Goode T."/>
            <person name="Graham J."/>
            <person name="Grandbois E."/>
            <person name="Grewal S."/>
            <person name="Gyaltsen K."/>
            <person name="Hafez N."/>
            <person name="Hagos B."/>
            <person name="Hall J."/>
            <person name="Henson C."/>
            <person name="Hollinger A."/>
            <person name="Honan T."/>
            <person name="Huard M.D."/>
            <person name="Hughes L."/>
            <person name="Hurhula B."/>
            <person name="Husby M.E."/>
            <person name="Kamat A."/>
            <person name="Kanga B."/>
            <person name="Kashin S."/>
            <person name="Khazanovich D."/>
            <person name="Kisner P."/>
            <person name="Lance K."/>
            <person name="Lara M."/>
            <person name="Lee W."/>
            <person name="Lennon N."/>
            <person name="Letendre F."/>
            <person name="LeVine R."/>
            <person name="Lipovsky A."/>
            <person name="Liu X."/>
            <person name="Liu J."/>
            <person name="Liu S."/>
            <person name="Lokyitsang T."/>
            <person name="Lokyitsang Y."/>
            <person name="Lubonja R."/>
            <person name="Lui A."/>
            <person name="MacDonald P."/>
            <person name="Magnisalis V."/>
            <person name="Maru K."/>
            <person name="Matthews C."/>
            <person name="McCusker W."/>
            <person name="McDonough S."/>
            <person name="Mehta T."/>
            <person name="Meldrim J."/>
            <person name="Meneus L."/>
            <person name="Mihai O."/>
            <person name="Mihalev A."/>
            <person name="Mihova T."/>
            <person name="Mittelman R."/>
            <person name="Mlenga V."/>
            <person name="Montmayeur A."/>
            <person name="Mulrain L."/>
            <person name="Navidi A."/>
            <person name="Naylor J."/>
            <person name="Negash T."/>
            <person name="Nguyen T."/>
            <person name="Nguyen N."/>
            <person name="Nicol R."/>
            <person name="Norbu C."/>
            <person name="Norbu N."/>
            <person name="Novod N."/>
            <person name="O'Neill B."/>
            <person name="Osman S."/>
            <person name="Markiewicz E."/>
            <person name="Oyono O.L."/>
            <person name="Patti C."/>
            <person name="Phunkhang P."/>
            <person name="Pierre F."/>
            <person name="Priest M."/>
            <person name="Raghuraman S."/>
            <person name="Rege F."/>
            <person name="Reyes R."/>
            <person name="Rise C."/>
            <person name="Rogov P."/>
            <person name="Ross K."/>
            <person name="Ryan E."/>
            <person name="Settipalli S."/>
            <person name="Shea T."/>
            <person name="Sherpa N."/>
            <person name="Shi L."/>
            <person name="Shih D."/>
            <person name="Sparrow T."/>
            <person name="Spaulding J."/>
            <person name="Stalker J."/>
            <person name="Stange-Thomann N."/>
            <person name="Stavropoulos S."/>
            <person name="Stone C."/>
            <person name="Strader C."/>
            <person name="Tesfaye S."/>
            <person name="Thomson T."/>
            <person name="Thoulutsang Y."/>
            <person name="Thoulutsang D."/>
            <person name="Topham K."/>
            <person name="Topping I."/>
            <person name="Tsamla T."/>
            <person name="Vassiliev H."/>
            <person name="Vo A."/>
            <person name="Wangchuk T."/>
            <person name="Wangdi T."/>
            <person name="Weiand M."/>
            <person name="Wilkinson J."/>
            <person name="Wilson A."/>
            <person name="Yadav S."/>
            <person name="Young G."/>
            <person name="Yu Q."/>
            <person name="Zembek L."/>
            <person name="Zhong D."/>
            <person name="Zimmer A."/>
            <person name="Zwirko Z."/>
            <person name="Jaffe D.B."/>
            <person name="Alvarez P."/>
            <person name="Brockman W."/>
            <person name="Butler J."/>
            <person name="Chin C."/>
            <person name="Gnerre S."/>
            <person name="MacCallum I."/>
            <person name="Graves J.A."/>
            <person name="Ponting C.P."/>
            <person name="Breen M."/>
            <person name="Samollow P.B."/>
            <person name="Lander E.S."/>
            <person name="Lindblad-Toh K."/>
        </authorList>
    </citation>
    <scope>NUCLEOTIDE SEQUENCE [LARGE SCALE GENOMIC DNA]</scope>
</reference>
<dbReference type="Bgee" id="ENSMODG00000051505">
    <property type="expression patterns" value="Expressed in heart and 18 other cell types or tissues"/>
</dbReference>
<organism evidence="2 3">
    <name type="scientific">Monodelphis domestica</name>
    <name type="common">Gray short-tailed opossum</name>
    <dbReference type="NCBI Taxonomy" id="13616"/>
    <lineage>
        <taxon>Eukaryota</taxon>
        <taxon>Metazoa</taxon>
        <taxon>Chordata</taxon>
        <taxon>Craniata</taxon>
        <taxon>Vertebrata</taxon>
        <taxon>Euteleostomi</taxon>
        <taxon>Mammalia</taxon>
        <taxon>Metatheria</taxon>
        <taxon>Didelphimorphia</taxon>
        <taxon>Didelphidae</taxon>
        <taxon>Monodelphis</taxon>
    </lineage>
</organism>
<evidence type="ECO:0000313" key="2">
    <source>
        <dbReference type="Ensembl" id="ENSMODP00000050978.1"/>
    </source>
</evidence>
<dbReference type="STRING" id="13616.ENSMODP00000050978"/>
<evidence type="ECO:0000313" key="3">
    <source>
        <dbReference type="Proteomes" id="UP000002280"/>
    </source>
</evidence>
<protein>
    <submittedName>
        <fullName evidence="2">Uncharacterized protein</fullName>
    </submittedName>
</protein>